<dbReference type="GeneID" id="68573172"/>
<protein>
    <submittedName>
        <fullName evidence="2">Cupin domain-containing protein</fullName>
    </submittedName>
</protein>
<gene>
    <name evidence="2" type="ORF">GCM10009019_21490</name>
</gene>
<organism evidence="2 3">
    <name type="scientific">Salarchaeum japonicum</name>
    <dbReference type="NCBI Taxonomy" id="555573"/>
    <lineage>
        <taxon>Archaea</taxon>
        <taxon>Methanobacteriati</taxon>
        <taxon>Methanobacteriota</taxon>
        <taxon>Stenosarchaea group</taxon>
        <taxon>Halobacteria</taxon>
        <taxon>Halobacteriales</taxon>
        <taxon>Halobacteriaceae</taxon>
    </lineage>
</organism>
<dbReference type="InterPro" id="IPR013096">
    <property type="entry name" value="Cupin_2"/>
</dbReference>
<dbReference type="AlphaFoldDB" id="A0AAV3T3Q8"/>
<evidence type="ECO:0000313" key="2">
    <source>
        <dbReference type="EMBL" id="GAA0657108.1"/>
    </source>
</evidence>
<feature type="domain" description="Cupin type-2" evidence="1">
    <location>
        <begin position="41"/>
        <end position="102"/>
    </location>
</feature>
<dbReference type="InterPro" id="IPR011051">
    <property type="entry name" value="RmlC_Cupin_sf"/>
</dbReference>
<dbReference type="InterPro" id="IPR014710">
    <property type="entry name" value="RmlC-like_jellyroll"/>
</dbReference>
<dbReference type="Pfam" id="PF07883">
    <property type="entry name" value="Cupin_2"/>
    <property type="match status" value="1"/>
</dbReference>
<evidence type="ECO:0000259" key="1">
    <source>
        <dbReference type="Pfam" id="PF07883"/>
    </source>
</evidence>
<reference evidence="2 3" key="1">
    <citation type="journal article" date="2019" name="Int. J. Syst. Evol. Microbiol.">
        <title>The Global Catalogue of Microorganisms (GCM) 10K type strain sequencing project: providing services to taxonomists for standard genome sequencing and annotation.</title>
        <authorList>
            <consortium name="The Broad Institute Genomics Platform"/>
            <consortium name="The Broad Institute Genome Sequencing Center for Infectious Disease"/>
            <person name="Wu L."/>
            <person name="Ma J."/>
        </authorList>
    </citation>
    <scope>NUCLEOTIDE SEQUENCE [LARGE SCALE GENOMIC DNA]</scope>
    <source>
        <strain evidence="2 3">JCM 16327</strain>
    </source>
</reference>
<keyword evidence="3" id="KW-1185">Reference proteome</keyword>
<evidence type="ECO:0000313" key="3">
    <source>
        <dbReference type="Proteomes" id="UP001500194"/>
    </source>
</evidence>
<proteinExistence type="predicted"/>
<sequence length="112" mass="12490">MPHTKSHVSDAESVLPDDVKGEMWMLRDDLDTETLGFTVLALEAGEETMSHAHVDDDQEEIYYVATGGVDVDFGDHTVSLEADEALRISPEEERQIQNRDEYSKLVLVSAPV</sequence>
<dbReference type="EMBL" id="BAAADU010000002">
    <property type="protein sequence ID" value="GAA0657108.1"/>
    <property type="molecule type" value="Genomic_DNA"/>
</dbReference>
<dbReference type="Proteomes" id="UP001500194">
    <property type="component" value="Unassembled WGS sequence"/>
</dbReference>
<accession>A0AAV3T3Q8</accession>
<dbReference type="RefSeq" id="WP_227259757.1">
    <property type="nucleotide sequence ID" value="NZ_BAAADU010000002.1"/>
</dbReference>
<dbReference type="Gene3D" id="2.60.120.10">
    <property type="entry name" value="Jelly Rolls"/>
    <property type="match status" value="1"/>
</dbReference>
<dbReference type="SUPFAM" id="SSF51182">
    <property type="entry name" value="RmlC-like cupins"/>
    <property type="match status" value="1"/>
</dbReference>
<comment type="caution">
    <text evidence="2">The sequence shown here is derived from an EMBL/GenBank/DDBJ whole genome shotgun (WGS) entry which is preliminary data.</text>
</comment>
<name>A0AAV3T3Q8_9EURY</name>